<reference evidence="1" key="1">
    <citation type="submission" date="2017-08" db="EMBL/GenBank/DDBJ databases">
        <title>Assembly of the North American Bullfrog Genome.</title>
        <authorList>
            <person name="Warren R.L."/>
            <person name="Vandervalk B.P."/>
            <person name="Kucuk E."/>
            <person name="Birol I."/>
            <person name="Helbing C."/>
            <person name="Pandoh P."/>
            <person name="Behsaz B."/>
            <person name="Mohamadi H."/>
            <person name="Chu J."/>
            <person name="Jackman S."/>
            <person name="Hammond S.A."/>
            <person name="Veldhoen N."/>
            <person name="Kirk H."/>
            <person name="Zhao Y."/>
            <person name="Coope R."/>
            <person name="Pleasance S."/>
            <person name="Moore R."/>
            <person name="Holt R."/>
        </authorList>
    </citation>
    <scope>NUCLEOTIDE SEQUENCE</scope>
    <source>
        <strain evidence="1">Bruno</strain>
        <tissue evidence="1">Liver</tissue>
    </source>
</reference>
<gene>
    <name evidence="1" type="ORF">AB205_0137720</name>
</gene>
<evidence type="ECO:0000313" key="1">
    <source>
        <dbReference type="EMBL" id="PIN99502.1"/>
    </source>
</evidence>
<accession>A0A2G9P9A3</accession>
<name>A0A2G9P9A3_AQUCT</name>
<organism evidence="1">
    <name type="scientific">Aquarana catesbeiana</name>
    <name type="common">American bullfrog</name>
    <name type="synonym">Rana catesbeiana</name>
    <dbReference type="NCBI Taxonomy" id="8400"/>
    <lineage>
        <taxon>Eukaryota</taxon>
        <taxon>Metazoa</taxon>
        <taxon>Chordata</taxon>
        <taxon>Craniata</taxon>
        <taxon>Vertebrata</taxon>
        <taxon>Euteleostomi</taxon>
        <taxon>Amphibia</taxon>
        <taxon>Batrachia</taxon>
        <taxon>Anura</taxon>
        <taxon>Neobatrachia</taxon>
        <taxon>Ranoidea</taxon>
        <taxon>Ranidae</taxon>
        <taxon>Aquarana</taxon>
    </lineage>
</organism>
<dbReference type="OrthoDB" id="5839451at2759"/>
<proteinExistence type="predicted"/>
<dbReference type="EMBL" id="KV922466">
    <property type="protein sequence ID" value="PIN99502.1"/>
    <property type="molecule type" value="Genomic_DNA"/>
</dbReference>
<protein>
    <submittedName>
        <fullName evidence="1">Uncharacterized protein</fullName>
    </submittedName>
</protein>
<sequence>MSEQKKSTSLKYMHIFFCTEIPRSVISPANFSPVVLQNTPSSNLHLKHLIHMVKRLLHSMPFPIGYLGKSGIAYIPKCSCFLQTFNIYYTCVLYHVCYPLFAEQYTYCVNNFCKGKLYVVAILLYLCHMAMKL</sequence>
<dbReference type="AlphaFoldDB" id="A0A2G9P9A3"/>